<proteinExistence type="inferred from homology"/>
<evidence type="ECO:0000256" key="2">
    <source>
        <dbReference type="RuleBase" id="RU003476"/>
    </source>
</evidence>
<evidence type="ECO:0000259" key="3">
    <source>
        <dbReference type="PROSITE" id="PS51462"/>
    </source>
</evidence>
<dbReference type="PROSITE" id="PS00893">
    <property type="entry name" value="NUDIX_BOX"/>
    <property type="match status" value="1"/>
</dbReference>
<keyword evidence="1 2" id="KW-0378">Hydrolase</keyword>
<keyword evidence="5" id="KW-1185">Reference proteome</keyword>
<dbReference type="InterPro" id="IPR054105">
    <property type="entry name" value="WHD_NrtR"/>
</dbReference>
<accession>A0A259TVP9</accession>
<dbReference type="OrthoDB" id="9786141at2"/>
<dbReference type="Gene3D" id="1.10.10.10">
    <property type="entry name" value="Winged helix-like DNA-binding domain superfamily/Winged helix DNA-binding domain"/>
    <property type="match status" value="1"/>
</dbReference>
<name>A0A259TVP9_9BACT</name>
<dbReference type="SUPFAM" id="SSF55811">
    <property type="entry name" value="Nudix"/>
    <property type="match status" value="1"/>
</dbReference>
<dbReference type="InParanoid" id="A0A259TVP9"/>
<comment type="similarity">
    <text evidence="2">Belongs to the Nudix hydrolase family.</text>
</comment>
<comment type="caution">
    <text evidence="4">The sequence shown here is derived from an EMBL/GenBank/DDBJ whole genome shotgun (WGS) entry which is preliminary data.</text>
</comment>
<dbReference type="PANTHER" id="PTHR43736">
    <property type="entry name" value="ADP-RIBOSE PYROPHOSPHATASE"/>
    <property type="match status" value="1"/>
</dbReference>
<dbReference type="RefSeq" id="WP_094545433.1">
    <property type="nucleotide sequence ID" value="NZ_MQWB01000001.1"/>
</dbReference>
<dbReference type="InterPro" id="IPR036388">
    <property type="entry name" value="WH-like_DNA-bd_sf"/>
</dbReference>
<dbReference type="InterPro" id="IPR000086">
    <property type="entry name" value="NUDIX_hydrolase_dom"/>
</dbReference>
<dbReference type="Proteomes" id="UP000216446">
    <property type="component" value="Unassembled WGS sequence"/>
</dbReference>
<dbReference type="InterPro" id="IPR020476">
    <property type="entry name" value="Nudix_hydrolase"/>
</dbReference>
<reference evidence="4 5" key="1">
    <citation type="submission" date="2016-11" db="EMBL/GenBank/DDBJ databases">
        <title>Study of marine rhodopsin-containing bacteria.</title>
        <authorList>
            <person name="Yoshizawa S."/>
            <person name="Kumagai Y."/>
            <person name="Kogure K."/>
        </authorList>
    </citation>
    <scope>NUCLEOTIDE SEQUENCE [LARGE SCALE GENOMIC DNA]</scope>
    <source>
        <strain evidence="4 5">SG-29</strain>
    </source>
</reference>
<feature type="domain" description="Nudix hydrolase" evidence="3">
    <location>
        <begin position="6"/>
        <end position="137"/>
    </location>
</feature>
<gene>
    <name evidence="4" type="ORF">BSZ36_01705</name>
</gene>
<dbReference type="CDD" id="cd18873">
    <property type="entry name" value="NUDIX_NadM_like"/>
    <property type="match status" value="1"/>
</dbReference>
<protein>
    <submittedName>
        <fullName evidence="4">NUDIX hydrolase</fullName>
    </submittedName>
</protein>
<evidence type="ECO:0000313" key="4">
    <source>
        <dbReference type="EMBL" id="OZC01813.1"/>
    </source>
</evidence>
<dbReference type="InterPro" id="IPR036390">
    <property type="entry name" value="WH_DNA-bd_sf"/>
</dbReference>
<dbReference type="PROSITE" id="PS51462">
    <property type="entry name" value="NUDIX"/>
    <property type="match status" value="1"/>
</dbReference>
<organism evidence="4 5">
    <name type="scientific">Rubricoccus marinus</name>
    <dbReference type="NCBI Taxonomy" id="716817"/>
    <lineage>
        <taxon>Bacteria</taxon>
        <taxon>Pseudomonadati</taxon>
        <taxon>Rhodothermota</taxon>
        <taxon>Rhodothermia</taxon>
        <taxon>Rhodothermales</taxon>
        <taxon>Rubricoccaceae</taxon>
        <taxon>Rubricoccus</taxon>
    </lineage>
</organism>
<dbReference type="Gene3D" id="3.90.79.10">
    <property type="entry name" value="Nucleoside Triphosphate Pyrophosphohydrolase"/>
    <property type="match status" value="1"/>
</dbReference>
<dbReference type="Pfam" id="PF21906">
    <property type="entry name" value="WHD_NrtR"/>
    <property type="match status" value="1"/>
</dbReference>
<evidence type="ECO:0000256" key="1">
    <source>
        <dbReference type="ARBA" id="ARBA00022801"/>
    </source>
</evidence>
<dbReference type="GO" id="GO:0016787">
    <property type="term" value="F:hydrolase activity"/>
    <property type="evidence" value="ECO:0007669"/>
    <property type="project" value="UniProtKB-KW"/>
</dbReference>
<dbReference type="SUPFAM" id="SSF46785">
    <property type="entry name" value="Winged helix' DNA-binding domain"/>
    <property type="match status" value="1"/>
</dbReference>
<evidence type="ECO:0000313" key="5">
    <source>
        <dbReference type="Proteomes" id="UP000216446"/>
    </source>
</evidence>
<dbReference type="InterPro" id="IPR015797">
    <property type="entry name" value="NUDIX_hydrolase-like_dom_sf"/>
</dbReference>
<dbReference type="PRINTS" id="PR00502">
    <property type="entry name" value="NUDIXFAMILY"/>
</dbReference>
<dbReference type="EMBL" id="MQWB01000001">
    <property type="protein sequence ID" value="OZC01813.1"/>
    <property type="molecule type" value="Genomic_DNA"/>
</dbReference>
<dbReference type="PANTHER" id="PTHR43736:SF4">
    <property type="entry name" value="SLR1690 PROTEIN"/>
    <property type="match status" value="1"/>
</dbReference>
<dbReference type="Pfam" id="PF00293">
    <property type="entry name" value="NUDIX"/>
    <property type="match status" value="1"/>
</dbReference>
<dbReference type="InterPro" id="IPR020084">
    <property type="entry name" value="NUDIX_hydrolase_CS"/>
</dbReference>
<sequence length="216" mass="23275">MTPTVSLTTDIALFTLREGVLHLLLIERGIAPFKGKWALPGGFVVDGESLEACARRELAEEAGVEDVYLEQLYTFGAPGRDPRGRVVTVAYVGLVPSDELRPVGGSDASRAAWHSADALPPLAFDHAEIVALARQRLTAKLDYTTIAFQFLPTTFTLSDAQAVYEAVGGAELDKRNFRKAILATGHLAETGEKRGGVGRPASLYRLTDPSTVHITK</sequence>
<dbReference type="AlphaFoldDB" id="A0A259TVP9"/>